<dbReference type="AlphaFoldDB" id="A0A1K2HYT9"/>
<dbReference type="GO" id="GO:0004386">
    <property type="term" value="F:helicase activity"/>
    <property type="evidence" value="ECO:0007669"/>
    <property type="project" value="UniProtKB-KW"/>
</dbReference>
<feature type="domain" description="PD-(D/E)XK endonuclease-like" evidence="1">
    <location>
        <begin position="730"/>
        <end position="961"/>
    </location>
</feature>
<keyword evidence="2" id="KW-0067">ATP-binding</keyword>
<evidence type="ECO:0000259" key="1">
    <source>
        <dbReference type="Pfam" id="PF12705"/>
    </source>
</evidence>
<dbReference type="EMBL" id="FPKU01000002">
    <property type="protein sequence ID" value="SFZ84179.1"/>
    <property type="molecule type" value="Genomic_DNA"/>
</dbReference>
<dbReference type="OrthoDB" id="9780606at2"/>
<dbReference type="NCBIfam" id="TIGR02786">
    <property type="entry name" value="addB_alphas"/>
    <property type="match status" value="1"/>
</dbReference>
<keyword evidence="3" id="KW-1185">Reference proteome</keyword>
<keyword evidence="2" id="KW-0378">Hydrolase</keyword>
<evidence type="ECO:0000313" key="3">
    <source>
        <dbReference type="Proteomes" id="UP000183447"/>
    </source>
</evidence>
<dbReference type="STRING" id="665118.SAMN02983003_1862"/>
<dbReference type="InterPro" id="IPR027417">
    <property type="entry name" value="P-loop_NTPase"/>
</dbReference>
<dbReference type="Proteomes" id="UP000183447">
    <property type="component" value="Unassembled WGS sequence"/>
</dbReference>
<protein>
    <submittedName>
        <fullName evidence="2">ATP-dependent helicase/nuclease subunit B</fullName>
    </submittedName>
</protein>
<gene>
    <name evidence="2" type="ORF">SAMN02983003_1862</name>
</gene>
<keyword evidence="2" id="KW-0547">Nucleotide-binding</keyword>
<dbReference type="InterPro" id="IPR038726">
    <property type="entry name" value="PDDEXK_AddAB-type"/>
</dbReference>
<dbReference type="InterPro" id="IPR014153">
    <property type="entry name" value="Ds_break_AddB"/>
</dbReference>
<sequence>MKRGALYTIAPHAPFLPTLAKAVLSGRLFPDWPRDTPFWLSDITIILPTQRARQALAEAFAAEGAGLLPDLRTFGGEPGEEEPFLPPVDAPALPPAISPLTRRLVLSRLIARWAETEGGREVMATPPNAAEILGLADSLGSLADDLIVEGVPYSVLRDLPMADLAENWRKTLAFLDIALTFWPDWLAERGLVDAATRRNARLDRQAATVGVLYGDRPVIAAGSTGSIPATARLMAAVAGLPRGALVLPGLDTSIGPEGHERLITPEAAPHGHPQYGLMRLLRALGATVGAVTELGQPEIHPRTRLVRHALALPEATAGWPQARAALAPEIERAVAGLTVIAARGADEEARAIAVLARDALDEGRSVGIISPDQTLSRRIAAELLRFEVVVDDAAGVPLFQSEAGRLARLALAVAESDFEPVALMALLSHRGVTLGLGRQGLARISGRLERVLLRGELPPIGLAGLRRGLAARLEGKRLDAETGAAIAGLLDRLEAALGPLCALLQARRWSAGDLASALRQTLAALREPAPGEAEADLPGLPEFEGWAKALAEGVDPGPVLPAEAPHAMLLALMAGVSVPEPGASNHRVYLWGQLEARLQSPDVMILAGLNEDIWPRAADPGPWLSRGMRLAAGLEPPERRQGLAAHDFEMALGNAEAVLSFSERLGAAPALPSRLIQRLEGFLGPVWAKTLRERGAVWLDRARALDAISGDPVPATRPQPRPAAALRPRRLSVTEIERLIRSPYDIHARHVLALKRLPPLGEVPDARERGALVHEIFARFVNEGGDFSDPRAVETLLSLAEAAFSRLDSIGERRDIWLFRFRRAAEQFVAFERARESEVENRSAEVDGDWLLPSGFRLVGRADRLDRLRDGRTAILDFKTGALPQAGEMTAFLAPQLPLEAAMAAAGAFAGHAPSPPGDLRYLKIGLGPEALVEEHFRTPKGMTLGEAAEEAQHRLEAHVEALLMSDRLPLVAGVLPRTGQSYAGDYDHLSRLAEWSAAGGEEGE</sequence>
<dbReference type="SUPFAM" id="SSF52540">
    <property type="entry name" value="P-loop containing nucleoside triphosphate hydrolases"/>
    <property type="match status" value="1"/>
</dbReference>
<proteinExistence type="predicted"/>
<dbReference type="Pfam" id="PF12705">
    <property type="entry name" value="PDDEXK_1"/>
    <property type="match status" value="1"/>
</dbReference>
<name>A0A1K2HYT9_9HYPH</name>
<reference evidence="2 3" key="1">
    <citation type="submission" date="2016-11" db="EMBL/GenBank/DDBJ databases">
        <authorList>
            <person name="Jaros S."/>
            <person name="Januszkiewicz K."/>
            <person name="Wedrychowicz H."/>
        </authorList>
    </citation>
    <scope>NUCLEOTIDE SEQUENCE [LARGE SCALE GENOMIC DNA]</scope>
    <source>
        <strain evidence="2 3">ATCC 23634</strain>
    </source>
</reference>
<dbReference type="RefSeq" id="WP_072341865.1">
    <property type="nucleotide sequence ID" value="NZ_FPKU01000002.1"/>
</dbReference>
<keyword evidence="2" id="KW-0347">Helicase</keyword>
<organism evidence="2 3">
    <name type="scientific">Devosia enhydra</name>
    <dbReference type="NCBI Taxonomy" id="665118"/>
    <lineage>
        <taxon>Bacteria</taxon>
        <taxon>Pseudomonadati</taxon>
        <taxon>Pseudomonadota</taxon>
        <taxon>Alphaproteobacteria</taxon>
        <taxon>Hyphomicrobiales</taxon>
        <taxon>Devosiaceae</taxon>
        <taxon>Devosia</taxon>
    </lineage>
</organism>
<accession>A0A1K2HYT9</accession>
<evidence type="ECO:0000313" key="2">
    <source>
        <dbReference type="EMBL" id="SFZ84179.1"/>
    </source>
</evidence>